<comment type="subcellular location">
    <subcellularLocation>
        <location evidence="1">Cell membrane</location>
        <topology evidence="1">Multi-pass membrane protein</topology>
    </subcellularLocation>
</comment>
<keyword evidence="2" id="KW-1003">Cell membrane</keyword>
<evidence type="ECO:0000256" key="5">
    <source>
        <dbReference type="ARBA" id="ARBA00023136"/>
    </source>
</evidence>
<dbReference type="EMBL" id="CP141615">
    <property type="protein sequence ID" value="WRP16760.1"/>
    <property type="molecule type" value="Genomic_DNA"/>
</dbReference>
<gene>
    <name evidence="11" type="ORF">U7230_11795</name>
</gene>
<dbReference type="InterPro" id="IPR003838">
    <property type="entry name" value="ABC3_permease_C"/>
</dbReference>
<evidence type="ECO:0000256" key="1">
    <source>
        <dbReference type="ARBA" id="ARBA00004651"/>
    </source>
</evidence>
<dbReference type="InterPro" id="IPR050250">
    <property type="entry name" value="Macrolide_Exporter_MacB"/>
</dbReference>
<evidence type="ECO:0000256" key="2">
    <source>
        <dbReference type="ARBA" id="ARBA00022475"/>
    </source>
</evidence>
<keyword evidence="4 8" id="KW-1133">Transmembrane helix</keyword>
<organism evidence="11 12">
    <name type="scientific">Carboxydichorda subterranea</name>
    <dbReference type="NCBI Taxonomy" id="3109565"/>
    <lineage>
        <taxon>Bacteria</taxon>
        <taxon>Bacillati</taxon>
        <taxon>Bacillota</taxon>
        <taxon>Limnochordia</taxon>
        <taxon>Limnochordales</taxon>
        <taxon>Geochordaceae</taxon>
        <taxon>Carboxydichorda</taxon>
    </lineage>
</organism>
<accession>A0ABZ1BW62</accession>
<feature type="transmembrane region" description="Helical" evidence="8">
    <location>
        <begin position="437"/>
        <end position="459"/>
    </location>
</feature>
<dbReference type="RefSeq" id="WP_324716032.1">
    <property type="nucleotide sequence ID" value="NZ_CP141615.1"/>
</dbReference>
<comment type="similarity">
    <text evidence="6">Belongs to the ABC-4 integral membrane protein family.</text>
</comment>
<evidence type="ECO:0000259" key="10">
    <source>
        <dbReference type="Pfam" id="PF12704"/>
    </source>
</evidence>
<dbReference type="Proteomes" id="UP001332192">
    <property type="component" value="Chromosome"/>
</dbReference>
<evidence type="ECO:0000256" key="8">
    <source>
        <dbReference type="SAM" id="Phobius"/>
    </source>
</evidence>
<evidence type="ECO:0000313" key="12">
    <source>
        <dbReference type="Proteomes" id="UP001332192"/>
    </source>
</evidence>
<dbReference type="InterPro" id="IPR025857">
    <property type="entry name" value="MacB_PCD"/>
</dbReference>
<keyword evidence="3 8" id="KW-0812">Transmembrane</keyword>
<name>A0ABZ1BW62_9FIRM</name>
<dbReference type="Pfam" id="PF02687">
    <property type="entry name" value="FtsX"/>
    <property type="match status" value="1"/>
</dbReference>
<feature type="domain" description="MacB-like periplasmic core" evidence="10">
    <location>
        <begin position="37"/>
        <end position="308"/>
    </location>
</feature>
<proteinExistence type="inferred from homology"/>
<feature type="domain" description="ABC3 transporter permease C-terminal" evidence="9">
    <location>
        <begin position="344"/>
        <end position="469"/>
    </location>
</feature>
<feature type="transmembrane region" description="Helical" evidence="8">
    <location>
        <begin position="38"/>
        <end position="60"/>
    </location>
</feature>
<feature type="transmembrane region" description="Helical" evidence="8">
    <location>
        <begin position="384"/>
        <end position="417"/>
    </location>
</feature>
<dbReference type="Pfam" id="PF12704">
    <property type="entry name" value="MacB_PCD"/>
    <property type="match status" value="1"/>
</dbReference>
<feature type="region of interest" description="Disordered" evidence="7">
    <location>
        <begin position="151"/>
        <end position="177"/>
    </location>
</feature>
<evidence type="ECO:0000256" key="4">
    <source>
        <dbReference type="ARBA" id="ARBA00022989"/>
    </source>
</evidence>
<evidence type="ECO:0000313" key="11">
    <source>
        <dbReference type="EMBL" id="WRP16760.1"/>
    </source>
</evidence>
<dbReference type="PANTHER" id="PTHR30572:SF4">
    <property type="entry name" value="ABC TRANSPORTER PERMEASE YTRF"/>
    <property type="match status" value="1"/>
</dbReference>
<keyword evidence="12" id="KW-1185">Reference proteome</keyword>
<reference evidence="11 12" key="1">
    <citation type="journal article" date="2024" name="Front. Microbiol.">
        <title>Novel thermophilic genera Geochorda gen. nov. and Carboxydochorda gen. nov. from the deep terrestrial subsurface reveal the ecophysiological diversity in the class Limnochordia.</title>
        <authorList>
            <person name="Karnachuk O.V."/>
            <person name="Lukina A.P."/>
            <person name="Avakyan M.R."/>
            <person name="Kadnikov V.V."/>
            <person name="Begmatov S."/>
            <person name="Beletsky A.V."/>
            <person name="Vlasova K.G."/>
            <person name="Novikov A.A."/>
            <person name="Shcherbakova V.A."/>
            <person name="Mardanov A.V."/>
            <person name="Ravin N.V."/>
        </authorList>
    </citation>
    <scope>NUCLEOTIDE SEQUENCE [LARGE SCALE GENOMIC DNA]</scope>
    <source>
        <strain evidence="11 12">L945</strain>
    </source>
</reference>
<dbReference type="PANTHER" id="PTHR30572">
    <property type="entry name" value="MEMBRANE COMPONENT OF TRANSPORTER-RELATED"/>
    <property type="match status" value="1"/>
</dbReference>
<evidence type="ECO:0000256" key="6">
    <source>
        <dbReference type="ARBA" id="ARBA00038076"/>
    </source>
</evidence>
<keyword evidence="5 8" id="KW-0472">Membrane</keyword>
<protein>
    <submittedName>
        <fullName evidence="11">ABC transporter permease</fullName>
    </submittedName>
</protein>
<feature type="transmembrane region" description="Helical" evidence="8">
    <location>
        <begin position="337"/>
        <end position="363"/>
    </location>
</feature>
<evidence type="ECO:0000256" key="3">
    <source>
        <dbReference type="ARBA" id="ARBA00022692"/>
    </source>
</evidence>
<evidence type="ECO:0000259" key="9">
    <source>
        <dbReference type="Pfam" id="PF02687"/>
    </source>
</evidence>
<evidence type="ECO:0000256" key="7">
    <source>
        <dbReference type="SAM" id="MobiDB-lite"/>
    </source>
</evidence>
<sequence>MAADAYRAGPVAVSGRPAVGGLLGLAGRQLKSRWLETLLIVAGLAVGSAVLTAGVSFVSYTGALTSRQIALVPDLRAITVRPKGIDWQSLFSGQAPPAQRIEPRLLEPVKLTRADLRAVKSTVPGIAYVATGMTEPQGLRAIDDRPVATIPAPANNDRPASGGQGAATGPSAGPPERLMLRTTTPDVFGYLNLRTLAGAPFTWEDYDAGRQVMAVDEILAKRLFPGLEPGQVVGHTVSTEKARWSVVAVVSADPLTQFAPELKASGLGYVPDTALAQSSGALSDVLPAIAVVPQDPARTGEVIQALQTYFDGKYGAGRVQLDSPLAQLEEITRNQRAFMVSAMVLASLGMIIAAVNILNLFMARVVRRRRLLGLSVALGASRRLLFVQTALEAIILGIAGSALGVALAAPLLGGLYGMIQGSMQQFLELLQMPPLGLTPAGAAVGIGSGLLLSLVFGAYPAWVSSRTHPAEVLRGE</sequence>